<dbReference type="PANTHER" id="PTHR44591:SF3">
    <property type="entry name" value="RESPONSE REGULATORY DOMAIN-CONTAINING PROTEIN"/>
    <property type="match status" value="1"/>
</dbReference>
<evidence type="ECO:0000256" key="1">
    <source>
        <dbReference type="ARBA" id="ARBA00022553"/>
    </source>
</evidence>
<dbReference type="SMART" id="SM00448">
    <property type="entry name" value="REC"/>
    <property type="match status" value="1"/>
</dbReference>
<dbReference type="RefSeq" id="WP_066658745.1">
    <property type="nucleotide sequence ID" value="NZ_CBCSCL010000001.1"/>
</dbReference>
<dbReference type="PROSITE" id="PS50110">
    <property type="entry name" value="RESPONSE_REGULATORY"/>
    <property type="match status" value="1"/>
</dbReference>
<dbReference type="InterPro" id="IPR010093">
    <property type="entry name" value="SinI_DNA-bd"/>
</dbReference>
<keyword evidence="5" id="KW-1185">Reference proteome</keyword>
<dbReference type="Gene3D" id="3.40.50.2300">
    <property type="match status" value="1"/>
</dbReference>
<dbReference type="InterPro" id="IPR011006">
    <property type="entry name" value="CheY-like_superfamily"/>
</dbReference>
<dbReference type="OrthoDB" id="5416564at2"/>
<dbReference type="EMBL" id="CP016172">
    <property type="protein sequence ID" value="ANN78040.1"/>
    <property type="molecule type" value="Genomic_DNA"/>
</dbReference>
<dbReference type="GO" id="GO:0000160">
    <property type="term" value="P:phosphorelay signal transduction system"/>
    <property type="evidence" value="ECO:0007669"/>
    <property type="project" value="InterPro"/>
</dbReference>
<dbReference type="AlphaFoldDB" id="A0A193GE00"/>
<accession>A0A193GE00</accession>
<protein>
    <recommendedName>
        <fullName evidence="3">Response regulatory domain-containing protein</fullName>
    </recommendedName>
</protein>
<dbReference type="SUPFAM" id="SSF46955">
    <property type="entry name" value="Putative DNA-binding domain"/>
    <property type="match status" value="1"/>
</dbReference>
<feature type="modified residue" description="4-aspartylphosphate" evidence="2">
    <location>
        <position position="126"/>
    </location>
</feature>
<proteinExistence type="predicted"/>
<name>A0A193GE00_9BORD</name>
<evidence type="ECO:0000256" key="2">
    <source>
        <dbReference type="PROSITE-ProRule" id="PRU00169"/>
    </source>
</evidence>
<dbReference type="InterPro" id="IPR041657">
    <property type="entry name" value="HTH_17"/>
</dbReference>
<organism evidence="4 5">
    <name type="scientific">Bordetella flabilis</name>
    <dbReference type="NCBI Taxonomy" id="463014"/>
    <lineage>
        <taxon>Bacteria</taxon>
        <taxon>Pseudomonadati</taxon>
        <taxon>Pseudomonadota</taxon>
        <taxon>Betaproteobacteria</taxon>
        <taxon>Burkholderiales</taxon>
        <taxon>Alcaligenaceae</taxon>
        <taxon>Bordetella</taxon>
    </lineage>
</organism>
<dbReference type="GO" id="GO:0003677">
    <property type="term" value="F:DNA binding"/>
    <property type="evidence" value="ECO:0007669"/>
    <property type="project" value="InterPro"/>
</dbReference>
<evidence type="ECO:0000259" key="3">
    <source>
        <dbReference type="PROSITE" id="PS50110"/>
    </source>
</evidence>
<dbReference type="SUPFAM" id="SSF52172">
    <property type="entry name" value="CheY-like"/>
    <property type="match status" value="1"/>
</dbReference>
<dbReference type="Proteomes" id="UP000091926">
    <property type="component" value="Chromosome"/>
</dbReference>
<keyword evidence="1 2" id="KW-0597">Phosphoprotein</keyword>
<dbReference type="Pfam" id="PF00072">
    <property type="entry name" value="Response_reg"/>
    <property type="match status" value="1"/>
</dbReference>
<dbReference type="InterPro" id="IPR001789">
    <property type="entry name" value="Sig_transdc_resp-reg_receiver"/>
</dbReference>
<dbReference type="InterPro" id="IPR009061">
    <property type="entry name" value="DNA-bd_dom_put_sf"/>
</dbReference>
<dbReference type="Gene3D" id="1.10.1660.10">
    <property type="match status" value="1"/>
</dbReference>
<gene>
    <name evidence="4" type="ORF">BAU07_13920</name>
</gene>
<evidence type="ECO:0000313" key="5">
    <source>
        <dbReference type="Proteomes" id="UP000091926"/>
    </source>
</evidence>
<dbReference type="CDD" id="cd04762">
    <property type="entry name" value="HTH_MerR-trunc"/>
    <property type="match status" value="1"/>
</dbReference>
<feature type="domain" description="Response regulatory" evidence="3">
    <location>
        <begin position="75"/>
        <end position="193"/>
    </location>
</feature>
<dbReference type="PANTHER" id="PTHR44591">
    <property type="entry name" value="STRESS RESPONSE REGULATOR PROTEIN 1"/>
    <property type="match status" value="1"/>
</dbReference>
<evidence type="ECO:0000313" key="4">
    <source>
        <dbReference type="EMBL" id="ANN78040.1"/>
    </source>
</evidence>
<dbReference type="KEGG" id="bfz:BAU07_13920"/>
<reference evidence="4 5" key="1">
    <citation type="submission" date="2016-06" db="EMBL/GenBank/DDBJ databases">
        <title>Complete genome sequences of Bordetella bronchialis and Bordetella flabilis.</title>
        <authorList>
            <person name="LiPuma J.J."/>
            <person name="Spilker T."/>
        </authorList>
    </citation>
    <scope>NUCLEOTIDE SEQUENCE [LARGE SCALE GENOMIC DNA]</scope>
    <source>
        <strain evidence="4 5">AU10664</strain>
    </source>
</reference>
<dbReference type="InterPro" id="IPR050595">
    <property type="entry name" value="Bact_response_regulator"/>
</dbReference>
<dbReference type="STRING" id="463014.BAU07_13920"/>
<dbReference type="Pfam" id="PF12728">
    <property type="entry name" value="HTH_17"/>
    <property type="match status" value="1"/>
</dbReference>
<dbReference type="NCBIfam" id="TIGR01764">
    <property type="entry name" value="excise"/>
    <property type="match status" value="1"/>
</dbReference>
<sequence length="206" mass="22392">MSSSDPAFISTRTAAERIGVSVRTVQLWVEAGILEAWKTEGGHRRVASASVDALLRRREGDGPAAAQPIDAGPLRVVVVEDDVHLQTMYELSLGSLPFELKLKLAGDGFTGLVRIGEFRPHVVIADLNLPGLDGFRMIRALKDAPESRNAQLFVISALTREDIEDRGGLPADVQVLSKPVPMSVLESLMTEANEKRQRPAGYPGRE</sequence>